<dbReference type="PANTHER" id="PTHR30163">
    <property type="entry name" value="MEMBRANE-BOUND LYTIC MUREIN TRANSGLYCOSYLASE B"/>
    <property type="match status" value="1"/>
</dbReference>
<dbReference type="CDD" id="cd13399">
    <property type="entry name" value="Slt35-like"/>
    <property type="match status" value="1"/>
</dbReference>
<feature type="domain" description="Transglycosylase SLT" evidence="1">
    <location>
        <begin position="70"/>
        <end position="130"/>
    </location>
</feature>
<evidence type="ECO:0000313" key="3">
    <source>
        <dbReference type="Proteomes" id="UP000433406"/>
    </source>
</evidence>
<dbReference type="Pfam" id="PF13406">
    <property type="entry name" value="SLT_2"/>
    <property type="match status" value="1"/>
</dbReference>
<dbReference type="SUPFAM" id="SSF53955">
    <property type="entry name" value="Lysozyme-like"/>
    <property type="match status" value="1"/>
</dbReference>
<dbReference type="GO" id="GO:0008933">
    <property type="term" value="F:peptidoglycan lytic transglycosylase activity"/>
    <property type="evidence" value="ECO:0007669"/>
    <property type="project" value="TreeGrafter"/>
</dbReference>
<name>A0A6I3JDP9_9ACTN</name>
<evidence type="ECO:0000259" key="1">
    <source>
        <dbReference type="Pfam" id="PF13406"/>
    </source>
</evidence>
<comment type="caution">
    <text evidence="2">The sequence shown here is derived from an EMBL/GenBank/DDBJ whole genome shotgun (WGS) entry which is preliminary data.</text>
</comment>
<dbReference type="GO" id="GO:0009253">
    <property type="term" value="P:peptidoglycan catabolic process"/>
    <property type="evidence" value="ECO:0007669"/>
    <property type="project" value="TreeGrafter"/>
</dbReference>
<keyword evidence="3" id="KW-1185">Reference proteome</keyword>
<accession>A0A6I3JDP9</accession>
<proteinExistence type="predicted"/>
<dbReference type="Gene3D" id="1.10.530.10">
    <property type="match status" value="1"/>
</dbReference>
<dbReference type="PANTHER" id="PTHR30163:SF8">
    <property type="entry name" value="LYTIC MUREIN TRANSGLYCOSYLASE"/>
    <property type="match status" value="1"/>
</dbReference>
<organism evidence="2 3">
    <name type="scientific">Nocardioides marmotae</name>
    <dbReference type="NCBI Taxonomy" id="2663857"/>
    <lineage>
        <taxon>Bacteria</taxon>
        <taxon>Bacillati</taxon>
        <taxon>Actinomycetota</taxon>
        <taxon>Actinomycetes</taxon>
        <taxon>Propionibacteriales</taxon>
        <taxon>Nocardioidaceae</taxon>
        <taxon>Nocardioides</taxon>
    </lineage>
</organism>
<dbReference type="Proteomes" id="UP000433406">
    <property type="component" value="Unassembled WGS sequence"/>
</dbReference>
<reference evidence="2 3" key="1">
    <citation type="submission" date="2019-10" db="EMBL/GenBank/DDBJ databases">
        <title>Nocardioides novel species isolated from the excrement of Marmot.</title>
        <authorList>
            <person name="Zhang G."/>
        </authorList>
    </citation>
    <scope>NUCLEOTIDE SEQUENCE [LARGE SCALE GENOMIC DNA]</scope>
    <source>
        <strain evidence="3">zg-579</strain>
    </source>
</reference>
<dbReference type="InterPro" id="IPR043426">
    <property type="entry name" value="MltB-like"/>
</dbReference>
<dbReference type="InterPro" id="IPR023346">
    <property type="entry name" value="Lysozyme-like_dom_sf"/>
</dbReference>
<sequence length="155" mass="16121">MAPAGCSIGWTTLAGIGWVESQHGTIDGRTLGADGRSSEPILGPALDGRGKVAAIRATPSSTRWHGNPTWDHAVGPMQFIPSTWERWAADGDGDGTADPNDVDDAALAAVGYLCADRHDLTTGAGWSAAVFSYNHAQEYVVAVHAAATSYAERTG</sequence>
<evidence type="ECO:0000313" key="2">
    <source>
        <dbReference type="EMBL" id="MTB96163.1"/>
    </source>
</evidence>
<dbReference type="InterPro" id="IPR031304">
    <property type="entry name" value="SLT_2"/>
</dbReference>
<dbReference type="AlphaFoldDB" id="A0A6I3JDP9"/>
<dbReference type="EMBL" id="WLCI01000015">
    <property type="protein sequence ID" value="MTB96163.1"/>
    <property type="molecule type" value="Genomic_DNA"/>
</dbReference>
<gene>
    <name evidence="2" type="ORF">GGQ22_13850</name>
</gene>
<protein>
    <recommendedName>
        <fullName evidence="1">Transglycosylase SLT domain-containing protein</fullName>
    </recommendedName>
</protein>